<organism evidence="1 2">
    <name type="scientific">Ectothiorhodosinus mongolicus</name>
    <dbReference type="NCBI Taxonomy" id="233100"/>
    <lineage>
        <taxon>Bacteria</taxon>
        <taxon>Pseudomonadati</taxon>
        <taxon>Pseudomonadota</taxon>
        <taxon>Gammaproteobacteria</taxon>
        <taxon>Chromatiales</taxon>
        <taxon>Ectothiorhodospiraceae</taxon>
        <taxon>Ectothiorhodosinus</taxon>
    </lineage>
</organism>
<dbReference type="AlphaFoldDB" id="A0A1R3VXD1"/>
<protein>
    <submittedName>
        <fullName evidence="1">ABC-type uncharacterized transport system, substrate-binding protein</fullName>
    </submittedName>
</protein>
<gene>
    <name evidence="1" type="ORF">SAMN05216526_0890</name>
</gene>
<dbReference type="EMBL" id="FTPK01000002">
    <property type="protein sequence ID" value="SIT68595.1"/>
    <property type="molecule type" value="Genomic_DNA"/>
</dbReference>
<proteinExistence type="predicted"/>
<evidence type="ECO:0000313" key="2">
    <source>
        <dbReference type="Proteomes" id="UP000223759"/>
    </source>
</evidence>
<reference evidence="1 2" key="1">
    <citation type="submission" date="2017-01" db="EMBL/GenBank/DDBJ databases">
        <authorList>
            <person name="Mah S.A."/>
            <person name="Swanson W.J."/>
            <person name="Moy G.W."/>
            <person name="Vacquier V.D."/>
        </authorList>
    </citation>
    <scope>NUCLEOTIDE SEQUENCE [LARGE SCALE GENOMIC DNA]</scope>
    <source>
        <strain evidence="1 2">M9</strain>
    </source>
</reference>
<keyword evidence="2" id="KW-1185">Reference proteome</keyword>
<dbReference type="OrthoDB" id="5781652at2"/>
<dbReference type="Pfam" id="PF06226">
    <property type="entry name" value="DUF1007"/>
    <property type="match status" value="1"/>
</dbReference>
<evidence type="ECO:0000313" key="1">
    <source>
        <dbReference type="EMBL" id="SIT68595.1"/>
    </source>
</evidence>
<name>A0A1R3VXD1_9GAMM</name>
<sequence length="217" mass="24222">MSRLLGAILLSLGISLGALYSPPANSHPHAWIDLNVTAVFDEQGRLVGLRQSWLMDPFYSIFLLEEMADYAQGETHEQQLNSIAQQILENLGPYGYFTELRYNSDALDDSEGQQATLEAHGRRLELTFFMAFAAPLDLSEAALEYAVFDPTYYVEVLHTENSAIHLQGGLESCEVRLTQPRPDPALVARAAALDYDETGDPMMGRHFAEWVRIQCAP</sequence>
<dbReference type="Proteomes" id="UP000223759">
    <property type="component" value="Unassembled WGS sequence"/>
</dbReference>
<dbReference type="RefSeq" id="WP_076755331.1">
    <property type="nucleotide sequence ID" value="NZ_CP023018.1"/>
</dbReference>
<dbReference type="InterPro" id="IPR010412">
    <property type="entry name" value="DUF1007"/>
</dbReference>
<accession>A0A1R3VXD1</accession>
<dbReference type="STRING" id="233100.SAMN05216526_0890"/>